<dbReference type="SUPFAM" id="SSF103481">
    <property type="entry name" value="Multidrug resistance efflux transporter EmrE"/>
    <property type="match status" value="2"/>
</dbReference>
<evidence type="ECO:0000256" key="3">
    <source>
        <dbReference type="ARBA" id="ARBA00022692"/>
    </source>
</evidence>
<feature type="transmembrane region" description="Helical" evidence="6">
    <location>
        <begin position="235"/>
        <end position="252"/>
    </location>
</feature>
<evidence type="ECO:0000256" key="4">
    <source>
        <dbReference type="ARBA" id="ARBA00022989"/>
    </source>
</evidence>
<dbReference type="InterPro" id="IPR037185">
    <property type="entry name" value="EmrE-like"/>
</dbReference>
<dbReference type="GO" id="GO:0005886">
    <property type="term" value="C:plasma membrane"/>
    <property type="evidence" value="ECO:0007669"/>
    <property type="project" value="UniProtKB-SubCell"/>
</dbReference>
<feature type="transmembrane region" description="Helical" evidence="6">
    <location>
        <begin position="203"/>
        <end position="223"/>
    </location>
</feature>
<evidence type="ECO:0000256" key="2">
    <source>
        <dbReference type="ARBA" id="ARBA00022475"/>
    </source>
</evidence>
<dbReference type="Pfam" id="PF00892">
    <property type="entry name" value="EamA"/>
    <property type="match status" value="2"/>
</dbReference>
<dbReference type="InterPro" id="IPR000620">
    <property type="entry name" value="EamA_dom"/>
</dbReference>
<feature type="transmembrane region" description="Helical" evidence="6">
    <location>
        <begin position="61"/>
        <end position="82"/>
    </location>
</feature>
<feature type="domain" description="EamA" evidence="7">
    <location>
        <begin position="144"/>
        <end position="275"/>
    </location>
</feature>
<sequence length="293" mass="33087">MGYLAIFFTILFFSTIEVVSKIIGNDIDPIYLAFLRFFLSGIVLISFDFKKIKKIKKNDFIKLTLLGILGVTISLGAFHLSLKYIDAARGAVIFSLNPIFSTIFAWLILKEKMNTKIGIGIFIGFIGAYIVCFGFDLINFKSLTGPLLMLISATSFGAYIVLAKKYIKLYGPFFTTGFVFFTGSLWYLPFIKSYNILNFSKNIGYIAYLIILGTGVAYVFYFYGLRKIPVSAGSSMFYLKPVLASIFAYYILKENFKVSFFTGIILIIIGMSIILIPERKFLFKKNINKGESK</sequence>
<keyword evidence="2" id="KW-1003">Cell membrane</keyword>
<keyword evidence="4 6" id="KW-1133">Transmembrane helix</keyword>
<evidence type="ECO:0000313" key="9">
    <source>
        <dbReference type="Proteomes" id="UP001321582"/>
    </source>
</evidence>
<dbReference type="KEGG" id="haby:HLVA_20120"/>
<feature type="transmembrane region" description="Helical" evidence="6">
    <location>
        <begin position="144"/>
        <end position="162"/>
    </location>
</feature>
<evidence type="ECO:0000259" key="7">
    <source>
        <dbReference type="Pfam" id="PF00892"/>
    </source>
</evidence>
<evidence type="ECO:0000313" key="8">
    <source>
        <dbReference type="EMBL" id="BDU51443.1"/>
    </source>
</evidence>
<dbReference type="InterPro" id="IPR050638">
    <property type="entry name" value="AA-Vitamin_Transporters"/>
</dbReference>
<feature type="transmembrane region" description="Helical" evidence="6">
    <location>
        <begin position="121"/>
        <end position="138"/>
    </location>
</feature>
<feature type="domain" description="EamA" evidence="7">
    <location>
        <begin position="1"/>
        <end position="131"/>
    </location>
</feature>
<reference evidence="8 9" key="1">
    <citation type="submission" date="2022-11" db="EMBL/GenBank/DDBJ databases">
        <title>Haliovirga abyssi gen. nov., sp. nov., a mesophilic fermentative bacterium isolated from the Iheya North hydrothermal field and the proposal of Haliovirgaceae fam. nov.</title>
        <authorList>
            <person name="Miyazaki U."/>
            <person name="Tame A."/>
            <person name="Miyazaki J."/>
            <person name="Takai K."/>
            <person name="Sawayama S."/>
            <person name="Kitajima M."/>
            <person name="Okamoto A."/>
            <person name="Nakagawa S."/>
        </authorList>
    </citation>
    <scope>NUCLEOTIDE SEQUENCE [LARGE SCALE GENOMIC DNA]</scope>
    <source>
        <strain evidence="8 9">IC12</strain>
    </source>
</reference>
<evidence type="ECO:0000256" key="1">
    <source>
        <dbReference type="ARBA" id="ARBA00004651"/>
    </source>
</evidence>
<keyword evidence="5 6" id="KW-0472">Membrane</keyword>
<comment type="subcellular location">
    <subcellularLocation>
        <location evidence="1">Cell membrane</location>
        <topology evidence="1">Multi-pass membrane protein</topology>
    </subcellularLocation>
</comment>
<dbReference type="Gene3D" id="1.10.3730.20">
    <property type="match status" value="1"/>
</dbReference>
<dbReference type="EMBL" id="AP027059">
    <property type="protein sequence ID" value="BDU51443.1"/>
    <property type="molecule type" value="Genomic_DNA"/>
</dbReference>
<evidence type="ECO:0000256" key="6">
    <source>
        <dbReference type="SAM" id="Phobius"/>
    </source>
</evidence>
<feature type="transmembrane region" description="Helical" evidence="6">
    <location>
        <begin position="169"/>
        <end position="191"/>
    </location>
</feature>
<dbReference type="Proteomes" id="UP001321582">
    <property type="component" value="Chromosome"/>
</dbReference>
<feature type="transmembrane region" description="Helical" evidence="6">
    <location>
        <begin position="88"/>
        <end position="109"/>
    </location>
</feature>
<evidence type="ECO:0000256" key="5">
    <source>
        <dbReference type="ARBA" id="ARBA00023136"/>
    </source>
</evidence>
<accession>A0AAU9DGP5</accession>
<proteinExistence type="predicted"/>
<dbReference type="AlphaFoldDB" id="A0AAU9DGP5"/>
<keyword evidence="3 6" id="KW-0812">Transmembrane</keyword>
<dbReference type="RefSeq" id="WP_307904333.1">
    <property type="nucleotide sequence ID" value="NZ_AP027059.1"/>
</dbReference>
<gene>
    <name evidence="8" type="ORF">HLVA_20120</name>
</gene>
<feature type="transmembrane region" description="Helical" evidence="6">
    <location>
        <begin position="258"/>
        <end position="276"/>
    </location>
</feature>
<keyword evidence="9" id="KW-1185">Reference proteome</keyword>
<organism evidence="8 9">
    <name type="scientific">Haliovirga abyssi</name>
    <dbReference type="NCBI Taxonomy" id="2996794"/>
    <lineage>
        <taxon>Bacteria</taxon>
        <taxon>Fusobacteriati</taxon>
        <taxon>Fusobacteriota</taxon>
        <taxon>Fusobacteriia</taxon>
        <taxon>Fusobacteriales</taxon>
        <taxon>Haliovirgaceae</taxon>
        <taxon>Haliovirga</taxon>
    </lineage>
</organism>
<name>A0AAU9DGP5_9FUSO</name>
<dbReference type="PANTHER" id="PTHR32322">
    <property type="entry name" value="INNER MEMBRANE TRANSPORTER"/>
    <property type="match status" value="1"/>
</dbReference>
<protein>
    <submittedName>
        <fullName evidence="8">Membrane protein</fullName>
    </submittedName>
</protein>
<dbReference type="PANTHER" id="PTHR32322:SF18">
    <property type="entry name" value="S-ADENOSYLMETHIONINE_S-ADENOSYLHOMOCYSTEINE TRANSPORTER"/>
    <property type="match status" value="1"/>
</dbReference>
<feature type="transmembrane region" description="Helical" evidence="6">
    <location>
        <begin position="30"/>
        <end position="49"/>
    </location>
</feature>